<proteinExistence type="predicted"/>
<accession>Q12XA9</accession>
<dbReference type="KEGG" id="mbu:Mbur_0977"/>
<dbReference type="AlphaFoldDB" id="Q12XA9"/>
<evidence type="ECO:0000313" key="1">
    <source>
        <dbReference type="EMBL" id="ABE51917.1"/>
    </source>
</evidence>
<protein>
    <submittedName>
        <fullName evidence="1">Uncharacterized protein</fullName>
    </submittedName>
</protein>
<reference evidence="2" key="1">
    <citation type="journal article" date="2009" name="ISME J.">
        <title>The genome sequence of the psychrophilic archaeon, Methanococcoides burtonii: the role of genome evolution in cold adaptation.</title>
        <authorList>
            <person name="Allen M.A."/>
            <person name="Lauro F.M."/>
            <person name="Williams T.J."/>
            <person name="Burg D."/>
            <person name="Siddiqui K.S."/>
            <person name="De Francisci D."/>
            <person name="Chong K.W."/>
            <person name="Pilak O."/>
            <person name="Chew H.H."/>
            <person name="De Maere M.Z."/>
            <person name="Ting L."/>
            <person name="Katrib M."/>
            <person name="Ng C."/>
            <person name="Sowers K.R."/>
            <person name="Galperin M.Y."/>
            <person name="Anderson I.J."/>
            <person name="Ivanova N."/>
            <person name="Dalin E."/>
            <person name="Martinez M."/>
            <person name="Lapidus A."/>
            <person name="Hauser L."/>
            <person name="Land M."/>
            <person name="Thomas T."/>
            <person name="Cavicchioli R."/>
        </authorList>
    </citation>
    <scope>NUCLEOTIDE SEQUENCE [LARGE SCALE GENOMIC DNA]</scope>
    <source>
        <strain evidence="2">DSM 6242 / NBRC 107633 / OCM 468 / ACE-M</strain>
    </source>
</reference>
<dbReference type="TCDB" id="9.A.44.2.1">
    <property type="family name" value="the archaeocin/halocin h4 (halh4) family"/>
</dbReference>
<keyword evidence="2" id="KW-1185">Reference proteome</keyword>
<dbReference type="EMBL" id="CP000300">
    <property type="protein sequence ID" value="ABE51917.1"/>
    <property type="molecule type" value="Genomic_DNA"/>
</dbReference>
<dbReference type="OrthoDB" id="383964at2157"/>
<gene>
    <name evidence="1" type="ordered locus">Mbur_0977</name>
</gene>
<dbReference type="HOGENOM" id="CLU_878815_0_0_2"/>
<name>Q12XA9_METBU</name>
<dbReference type="GeneID" id="3997900"/>
<dbReference type="RefSeq" id="WP_011499066.1">
    <property type="nucleotide sequence ID" value="NC_007955.1"/>
</dbReference>
<evidence type="ECO:0000313" key="2">
    <source>
        <dbReference type="Proteomes" id="UP000001979"/>
    </source>
</evidence>
<sequence length="316" mass="35590">MGWIDWGDWNGDWSDVPQILETRENYIGEYTEIIAALVVKVIKVTWLPFSGTWLYQCRLKSVGKVRLNSGSPPFQLGWGSYRSFIKLEKVESGDSAFSFTYDTSVENLGGYPHSGNHANYDTVNEIIALLTTAAISQMSQYVSYGLTAAQLIGLLCGIPDDTDNTTEYLNAEYHYSSDVPINGAWSPESSCWYSWEMRAKGNDVVRFKLNYEFNSIELMGSPWIYYVGNNSTWILVTPPPPSQMSSAEKEAYGLIEIPVNSIEKHASEFNLSTERVREHMDFDEPLYVIAKPNVTVETSISKSGKKMLSNDVDVKK</sequence>
<dbReference type="Proteomes" id="UP000001979">
    <property type="component" value="Chromosome"/>
</dbReference>
<dbReference type="STRING" id="259564.Mbur_0977"/>
<dbReference type="SMR" id="Q12XA9"/>
<organism evidence="1 2">
    <name type="scientific">Methanococcoides burtonii (strain DSM 6242 / NBRC 107633 / OCM 468 / ACE-M)</name>
    <dbReference type="NCBI Taxonomy" id="259564"/>
    <lineage>
        <taxon>Archaea</taxon>
        <taxon>Methanobacteriati</taxon>
        <taxon>Methanobacteriota</taxon>
        <taxon>Stenosarchaea group</taxon>
        <taxon>Methanomicrobia</taxon>
        <taxon>Methanosarcinales</taxon>
        <taxon>Methanosarcinaceae</taxon>
        <taxon>Methanococcoides</taxon>
    </lineage>
</organism>